<dbReference type="Pfam" id="PF13439">
    <property type="entry name" value="Glyco_transf_4"/>
    <property type="match status" value="1"/>
</dbReference>
<evidence type="ECO:0000256" key="1">
    <source>
        <dbReference type="ARBA" id="ARBA00022679"/>
    </source>
</evidence>
<dbReference type="InterPro" id="IPR028098">
    <property type="entry name" value="Glyco_trans_4-like_N"/>
</dbReference>
<protein>
    <recommendedName>
        <fullName evidence="6">Glycosyl transferase family 1 domain-containing protein</fullName>
    </recommendedName>
</protein>
<dbReference type="AlphaFoldDB" id="A0A1F7GW64"/>
<reference evidence="4 5" key="1">
    <citation type="journal article" date="2016" name="Nat. Commun.">
        <title>Thousands of microbial genomes shed light on interconnected biogeochemical processes in an aquifer system.</title>
        <authorList>
            <person name="Anantharaman K."/>
            <person name="Brown C.T."/>
            <person name="Hug L.A."/>
            <person name="Sharon I."/>
            <person name="Castelle C.J."/>
            <person name="Probst A.J."/>
            <person name="Thomas B.C."/>
            <person name="Singh A."/>
            <person name="Wilkins M.J."/>
            <person name="Karaoz U."/>
            <person name="Brodie E.L."/>
            <person name="Williams K.H."/>
            <person name="Hubbard S.S."/>
            <person name="Banfield J.F."/>
        </authorList>
    </citation>
    <scope>NUCLEOTIDE SEQUENCE [LARGE SCALE GENOMIC DNA]</scope>
</reference>
<organism evidence="4 5">
    <name type="scientific">Candidatus Roizmanbacteria bacterium RIFCSPHIGHO2_02_FULL_37_24</name>
    <dbReference type="NCBI Taxonomy" id="1802037"/>
    <lineage>
        <taxon>Bacteria</taxon>
        <taxon>Candidatus Roizmaniibacteriota</taxon>
    </lineage>
</organism>
<dbReference type="Pfam" id="PF00534">
    <property type="entry name" value="Glycos_transf_1"/>
    <property type="match status" value="1"/>
</dbReference>
<feature type="domain" description="Glycosyl transferase family 1" evidence="2">
    <location>
        <begin position="212"/>
        <end position="331"/>
    </location>
</feature>
<name>A0A1F7GW64_9BACT</name>
<evidence type="ECO:0000259" key="3">
    <source>
        <dbReference type="Pfam" id="PF13439"/>
    </source>
</evidence>
<dbReference type="GO" id="GO:0016757">
    <property type="term" value="F:glycosyltransferase activity"/>
    <property type="evidence" value="ECO:0007669"/>
    <property type="project" value="InterPro"/>
</dbReference>
<evidence type="ECO:0000313" key="4">
    <source>
        <dbReference type="EMBL" id="OGK22826.1"/>
    </source>
</evidence>
<dbReference type="SUPFAM" id="SSF53756">
    <property type="entry name" value="UDP-Glycosyltransferase/glycogen phosphorylase"/>
    <property type="match status" value="1"/>
</dbReference>
<dbReference type="PANTHER" id="PTHR46401:SF2">
    <property type="entry name" value="GLYCOSYLTRANSFERASE WBBK-RELATED"/>
    <property type="match status" value="1"/>
</dbReference>
<accession>A0A1F7GW64</accession>
<evidence type="ECO:0000259" key="2">
    <source>
        <dbReference type="Pfam" id="PF00534"/>
    </source>
</evidence>
<dbReference type="Gene3D" id="3.40.50.2000">
    <property type="entry name" value="Glycogen Phosphorylase B"/>
    <property type="match status" value="2"/>
</dbReference>
<dbReference type="InterPro" id="IPR001296">
    <property type="entry name" value="Glyco_trans_1"/>
</dbReference>
<dbReference type="GO" id="GO:0009103">
    <property type="term" value="P:lipopolysaccharide biosynthetic process"/>
    <property type="evidence" value="ECO:0007669"/>
    <property type="project" value="TreeGrafter"/>
</dbReference>
<dbReference type="PANTHER" id="PTHR46401">
    <property type="entry name" value="GLYCOSYLTRANSFERASE WBBK-RELATED"/>
    <property type="match status" value="1"/>
</dbReference>
<sequence length="379" mass="44022">MKIGIDLSMLVYAGSGVATYTFNLAKSLLKYGPDHEYRFFYSSFRRPLNFYYLKELQRSGARITELKLPASTVRFLWNSHHIFPIEWFMGKVDVFHSSDYLRPPLLRRTKGITTIHDLTWKLFPHYHTPNVISHHERKLARTIRYKDTIIVDSQNTKRDLLNCYPRVDENRIHVIYLGIDERYNPVTDKRKIKDVLTKYSIPFGPAQGGLNTQYLLYVGAIEPRKNLDTAIQVFAQLIKDPDYQDYLFLIAGRAGWKNEHIFSLIKKLGLEKKVIFIGFVKDHDLPALYSGASSLVYLSLYEGFGLPPLEAARCGTPSLIYRNSSLAETFPKNYPFAHEGRELEILKTILSKPEHINLSFVSKFTWQAYCEKFLHVLEQ</sequence>
<dbReference type="CDD" id="cd03809">
    <property type="entry name" value="GT4_MtfB-like"/>
    <property type="match status" value="1"/>
</dbReference>
<gene>
    <name evidence="4" type="ORF">A3C24_04380</name>
</gene>
<evidence type="ECO:0008006" key="6">
    <source>
        <dbReference type="Google" id="ProtNLM"/>
    </source>
</evidence>
<dbReference type="Proteomes" id="UP000177159">
    <property type="component" value="Unassembled WGS sequence"/>
</dbReference>
<evidence type="ECO:0000313" key="5">
    <source>
        <dbReference type="Proteomes" id="UP000177159"/>
    </source>
</evidence>
<dbReference type="EMBL" id="MFZM01000032">
    <property type="protein sequence ID" value="OGK22826.1"/>
    <property type="molecule type" value="Genomic_DNA"/>
</dbReference>
<proteinExistence type="predicted"/>
<comment type="caution">
    <text evidence="4">The sequence shown here is derived from an EMBL/GenBank/DDBJ whole genome shotgun (WGS) entry which is preliminary data.</text>
</comment>
<keyword evidence="1" id="KW-0808">Transferase</keyword>
<feature type="domain" description="Glycosyltransferase subfamily 4-like N-terminal" evidence="3">
    <location>
        <begin position="15"/>
        <end position="181"/>
    </location>
</feature>